<keyword evidence="2" id="KW-1185">Reference proteome</keyword>
<accession>A0A5E4QBS2</accession>
<dbReference type="Proteomes" id="UP000324832">
    <property type="component" value="Unassembled WGS sequence"/>
</dbReference>
<gene>
    <name evidence="1" type="ORF">LSINAPIS_LOCUS6888</name>
</gene>
<dbReference type="EMBL" id="FZQP02002225">
    <property type="protein sequence ID" value="VVC95092.1"/>
    <property type="molecule type" value="Genomic_DNA"/>
</dbReference>
<reference evidence="1 2" key="1">
    <citation type="submission" date="2017-07" db="EMBL/GenBank/DDBJ databases">
        <authorList>
            <person name="Talla V."/>
            <person name="Backstrom N."/>
        </authorList>
    </citation>
    <scope>NUCLEOTIDE SEQUENCE [LARGE SCALE GENOMIC DNA]</scope>
</reference>
<protein>
    <submittedName>
        <fullName evidence="1">Uncharacterized protein</fullName>
    </submittedName>
</protein>
<organism evidence="1 2">
    <name type="scientific">Leptidea sinapis</name>
    <dbReference type="NCBI Taxonomy" id="189913"/>
    <lineage>
        <taxon>Eukaryota</taxon>
        <taxon>Metazoa</taxon>
        <taxon>Ecdysozoa</taxon>
        <taxon>Arthropoda</taxon>
        <taxon>Hexapoda</taxon>
        <taxon>Insecta</taxon>
        <taxon>Pterygota</taxon>
        <taxon>Neoptera</taxon>
        <taxon>Endopterygota</taxon>
        <taxon>Lepidoptera</taxon>
        <taxon>Glossata</taxon>
        <taxon>Ditrysia</taxon>
        <taxon>Papilionoidea</taxon>
        <taxon>Pieridae</taxon>
        <taxon>Dismorphiinae</taxon>
        <taxon>Leptidea</taxon>
    </lineage>
</organism>
<dbReference type="AlphaFoldDB" id="A0A5E4QBS2"/>
<name>A0A5E4QBS2_9NEOP</name>
<evidence type="ECO:0000313" key="2">
    <source>
        <dbReference type="Proteomes" id="UP000324832"/>
    </source>
</evidence>
<proteinExistence type="predicted"/>
<evidence type="ECO:0000313" key="1">
    <source>
        <dbReference type="EMBL" id="VVC95092.1"/>
    </source>
</evidence>
<sequence length="127" mass="15000">MRNDINIYDARQFIHIRGSLEETRRNKKRMKSSWKEEPSRWKNIKETSLWKNAGKNIVSTRIESVYSTMSGCTSISIFWSNGKTLLLIASALDMQCEAVSRKVLLLKMELEREYKLYYTKHCMSLKQ</sequence>